<dbReference type="EMBL" id="CP019698">
    <property type="protein sequence ID" value="AQS58309.1"/>
    <property type="molecule type" value="Genomic_DNA"/>
</dbReference>
<proteinExistence type="predicted"/>
<evidence type="ECO:0000313" key="3">
    <source>
        <dbReference type="Proteomes" id="UP000189464"/>
    </source>
</evidence>
<keyword evidence="1" id="KW-1133">Transmembrane helix</keyword>
<keyword evidence="1" id="KW-0472">Membrane</keyword>
<dbReference type="RefSeq" id="WP_077713273.1">
    <property type="nucleotide sequence ID" value="NZ_CP019698.1"/>
</dbReference>
<dbReference type="Proteomes" id="UP000189464">
    <property type="component" value="Chromosome"/>
</dbReference>
<evidence type="ECO:0000313" key="2">
    <source>
        <dbReference type="EMBL" id="AQS58309.1"/>
    </source>
</evidence>
<dbReference type="STRING" id="1833852.B0537_03910"/>
<feature type="transmembrane region" description="Helical" evidence="1">
    <location>
        <begin position="34"/>
        <end position="55"/>
    </location>
</feature>
<protein>
    <submittedName>
        <fullName evidence="2">Uncharacterized protein</fullName>
    </submittedName>
</protein>
<organism evidence="2 3">
    <name type="scientific">Desulforamulus ferrireducens</name>
    <dbReference type="NCBI Taxonomy" id="1833852"/>
    <lineage>
        <taxon>Bacteria</taxon>
        <taxon>Bacillati</taxon>
        <taxon>Bacillota</taxon>
        <taxon>Clostridia</taxon>
        <taxon>Eubacteriales</taxon>
        <taxon>Peptococcaceae</taxon>
        <taxon>Desulforamulus</taxon>
    </lineage>
</organism>
<gene>
    <name evidence="2" type="ORF">B0537_03910</name>
</gene>
<sequence>MTTVMRHFFFGSQPSAVGFNFWLSAIGHRPSAKILAIGLWLLAIGLVGLNLILVAHCRGNFI</sequence>
<reference evidence="2 3" key="1">
    <citation type="journal article" date="2016" name="Int. J. Syst. Evol. Microbiol.">
        <title>Desulfotomaculum ferrireducens sp. nov., a moderately thermophilic sulfate-reducing and dissimilatory Fe(III)-reducing bacterium isolated from compost.</title>
        <authorList>
            <person name="Yang G."/>
            <person name="Guo J."/>
            <person name="Zhuang L."/>
            <person name="Yuan Y."/>
            <person name="Zhou S."/>
        </authorList>
    </citation>
    <scope>NUCLEOTIDE SEQUENCE [LARGE SCALE GENOMIC DNA]</scope>
    <source>
        <strain evidence="2 3">GSS09</strain>
    </source>
</reference>
<dbReference type="AlphaFoldDB" id="A0A1S6IU54"/>
<evidence type="ECO:0000256" key="1">
    <source>
        <dbReference type="SAM" id="Phobius"/>
    </source>
</evidence>
<name>A0A1S6IU54_9FIRM</name>
<keyword evidence="3" id="KW-1185">Reference proteome</keyword>
<accession>A0A1S6IU54</accession>
<keyword evidence="1" id="KW-0812">Transmembrane</keyword>
<dbReference type="KEGG" id="dfg:B0537_03910"/>